<evidence type="ECO:0000313" key="2">
    <source>
        <dbReference type="EMBL" id="MBW32123.1"/>
    </source>
</evidence>
<evidence type="ECO:0000256" key="1">
    <source>
        <dbReference type="SAM" id="SignalP"/>
    </source>
</evidence>
<proteinExistence type="predicted"/>
<dbReference type="PROSITE" id="PS51257">
    <property type="entry name" value="PROKAR_LIPOPROTEIN"/>
    <property type="match status" value="1"/>
</dbReference>
<reference evidence="2" key="1">
    <citation type="submission" date="2018-01" db="EMBL/GenBank/DDBJ databases">
        <title>An insight into the sialome of Amazonian anophelines.</title>
        <authorList>
            <person name="Ribeiro J.M."/>
            <person name="Scarpassa V."/>
            <person name="Calvo E."/>
        </authorList>
    </citation>
    <scope>NUCLEOTIDE SEQUENCE</scope>
    <source>
        <tissue evidence="2">Salivary glands</tissue>
    </source>
</reference>
<dbReference type="AlphaFoldDB" id="A0A2M3ZUA7"/>
<dbReference type="EMBL" id="GGFM01011372">
    <property type="protein sequence ID" value="MBW32123.1"/>
    <property type="molecule type" value="Transcribed_RNA"/>
</dbReference>
<organism evidence="2">
    <name type="scientific">Anopheles braziliensis</name>
    <dbReference type="NCBI Taxonomy" id="58242"/>
    <lineage>
        <taxon>Eukaryota</taxon>
        <taxon>Metazoa</taxon>
        <taxon>Ecdysozoa</taxon>
        <taxon>Arthropoda</taxon>
        <taxon>Hexapoda</taxon>
        <taxon>Insecta</taxon>
        <taxon>Pterygota</taxon>
        <taxon>Neoptera</taxon>
        <taxon>Endopterygota</taxon>
        <taxon>Diptera</taxon>
        <taxon>Nematocera</taxon>
        <taxon>Culicoidea</taxon>
        <taxon>Culicidae</taxon>
        <taxon>Anophelinae</taxon>
        <taxon>Anopheles</taxon>
    </lineage>
</organism>
<feature type="chain" id="PRO_5014714321" evidence="1">
    <location>
        <begin position="21"/>
        <end position="109"/>
    </location>
</feature>
<keyword evidence="1" id="KW-0732">Signal</keyword>
<accession>A0A2M3ZUA7</accession>
<protein>
    <submittedName>
        <fullName evidence="2">Putative secreted peptide</fullName>
    </submittedName>
</protein>
<name>A0A2M3ZUA7_9DIPT</name>
<feature type="signal peptide" evidence="1">
    <location>
        <begin position="1"/>
        <end position="20"/>
    </location>
</feature>
<sequence>MPLRAARLLGLFGGWTTGCCRPDDTTSTPRGDSGGTVAAADGFRDCAAVFVVVTVSFGRLTSFSTTDRCGLAIPFFASGGDRSAIVTVRGGTTVPFFDVGVVGGLVTGG</sequence>